<dbReference type="VEuPathDB" id="FungiDB:TEQG_02338"/>
<feature type="compositionally biased region" description="Acidic residues" evidence="1">
    <location>
        <begin position="76"/>
        <end position="100"/>
    </location>
</feature>
<dbReference type="Proteomes" id="UP000009169">
    <property type="component" value="Unassembled WGS sequence"/>
</dbReference>
<gene>
    <name evidence="2" type="ORF">TEQG_02338</name>
</gene>
<evidence type="ECO:0000256" key="1">
    <source>
        <dbReference type="SAM" id="MobiDB-lite"/>
    </source>
</evidence>
<organism evidence="2 3">
    <name type="scientific">Trichophyton equinum (strain ATCC MYA-4606 / CBS 127.97)</name>
    <name type="common">Horse ringworm fungus</name>
    <dbReference type="NCBI Taxonomy" id="559882"/>
    <lineage>
        <taxon>Eukaryota</taxon>
        <taxon>Fungi</taxon>
        <taxon>Dikarya</taxon>
        <taxon>Ascomycota</taxon>
        <taxon>Pezizomycotina</taxon>
        <taxon>Eurotiomycetes</taxon>
        <taxon>Eurotiomycetidae</taxon>
        <taxon>Onygenales</taxon>
        <taxon>Arthrodermataceae</taxon>
        <taxon>Trichophyton</taxon>
    </lineage>
</organism>
<feature type="compositionally biased region" description="Basic and acidic residues" evidence="1">
    <location>
        <begin position="61"/>
        <end position="75"/>
    </location>
</feature>
<dbReference type="EMBL" id="DS995726">
    <property type="protein sequence ID" value="EGE03304.1"/>
    <property type="molecule type" value="Genomic_DNA"/>
</dbReference>
<dbReference type="HOGENOM" id="CLU_144987_0_0_1"/>
<dbReference type="AlphaFoldDB" id="F2PN36"/>
<evidence type="ECO:0000313" key="3">
    <source>
        <dbReference type="Proteomes" id="UP000009169"/>
    </source>
</evidence>
<feature type="region of interest" description="Disordered" evidence="1">
    <location>
        <begin position="46"/>
        <end position="152"/>
    </location>
</feature>
<keyword evidence="3" id="KW-1185">Reference proteome</keyword>
<evidence type="ECO:0000313" key="2">
    <source>
        <dbReference type="EMBL" id="EGE03304.1"/>
    </source>
</evidence>
<feature type="compositionally biased region" description="Basic residues" evidence="1">
    <location>
        <begin position="114"/>
        <end position="124"/>
    </location>
</feature>
<sequence>MGEQVLRATLAGEYLRSSALAAGKGKKARMMNNLVREAFSGTYGDGHGACMGLEGVGGLQDKTRTPARQEIRRQDGEEDDDDDDDDDDEEEDEEEEEFEDNQVMLSCPMGESKGKKKKKKKKKTKEQCMGRTKMGGAGESVNGPAVSLDHGR</sequence>
<protein>
    <submittedName>
        <fullName evidence="2">Uncharacterized protein</fullName>
    </submittedName>
</protein>
<accession>F2PN36</accession>
<proteinExistence type="predicted"/>
<name>F2PN36_TRIEC</name>
<feature type="compositionally biased region" description="Gly residues" evidence="1">
    <location>
        <begin position="46"/>
        <end position="58"/>
    </location>
</feature>
<reference evidence="3" key="1">
    <citation type="journal article" date="2012" name="MBio">
        <title>Comparative genome analysis of Trichophyton rubrum and related dermatophytes reveals candidate genes involved in infection.</title>
        <authorList>
            <person name="Martinez D.A."/>
            <person name="Oliver B.G."/>
            <person name="Graeser Y."/>
            <person name="Goldberg J.M."/>
            <person name="Li W."/>
            <person name="Martinez-Rossi N.M."/>
            <person name="Monod M."/>
            <person name="Shelest E."/>
            <person name="Barton R.C."/>
            <person name="Birch E."/>
            <person name="Brakhage A.A."/>
            <person name="Chen Z."/>
            <person name="Gurr S.J."/>
            <person name="Heiman D."/>
            <person name="Heitman J."/>
            <person name="Kosti I."/>
            <person name="Rossi A."/>
            <person name="Saif S."/>
            <person name="Samalova M."/>
            <person name="Saunders C.W."/>
            <person name="Shea T."/>
            <person name="Summerbell R.C."/>
            <person name="Xu J."/>
            <person name="Young S."/>
            <person name="Zeng Q."/>
            <person name="Birren B.W."/>
            <person name="Cuomo C.A."/>
            <person name="White T.C."/>
        </authorList>
    </citation>
    <scope>NUCLEOTIDE SEQUENCE [LARGE SCALE GENOMIC DNA]</scope>
    <source>
        <strain evidence="3">ATCC MYA-4606 / CBS 127.97</strain>
    </source>
</reference>